<accession>A0AAU8D0T4</accession>
<protein>
    <submittedName>
        <fullName evidence="1">Uncharacterized protein</fullName>
    </submittedName>
</protein>
<reference evidence="1" key="1">
    <citation type="submission" date="2024-06" db="EMBL/GenBank/DDBJ databases">
        <title>Mesorhizobium karijinii sp. nov., a symbiont of the iconic Swainsona formosa from arid Australia.</title>
        <authorList>
            <person name="Hill Y.J."/>
            <person name="Watkin E.L.J."/>
            <person name="O'Hara G.W."/>
            <person name="Terpolilli J."/>
            <person name="Tye M.L."/>
            <person name="Kohlmeier M.G."/>
        </authorList>
    </citation>
    <scope>NUCLEOTIDE SEQUENCE</scope>
    <source>
        <strain evidence="1">WSM2240</strain>
        <plasmid evidence="1">pMk2240C</plasmid>
    </source>
</reference>
<geneLocation type="plasmid" evidence="1">
    <name>pMk2240C</name>
</geneLocation>
<name>A0AAU8D0T4_9HYPH</name>
<organism evidence="1">
    <name type="scientific">Mesorhizobium sp. WSM2240</name>
    <dbReference type="NCBI Taxonomy" id="3228851"/>
    <lineage>
        <taxon>Bacteria</taxon>
        <taxon>Pseudomonadati</taxon>
        <taxon>Pseudomonadota</taxon>
        <taxon>Alphaproteobacteria</taxon>
        <taxon>Hyphomicrobiales</taxon>
        <taxon>Phyllobacteriaceae</taxon>
        <taxon>Mesorhizobium</taxon>
    </lineage>
</organism>
<dbReference type="AlphaFoldDB" id="A0AAU8D0T4"/>
<proteinExistence type="predicted"/>
<gene>
    <name evidence="1" type="ORF">ABVK50_28475</name>
</gene>
<evidence type="ECO:0000313" key="1">
    <source>
        <dbReference type="EMBL" id="XCG51886.1"/>
    </source>
</evidence>
<dbReference type="EMBL" id="CP159254">
    <property type="protein sequence ID" value="XCG51886.1"/>
    <property type="molecule type" value="Genomic_DNA"/>
</dbReference>
<sequence>MFASANLEHPRAIAAERGLEVRPFARNTLCALAQPDLQVAGDTLHEQSDRGPWH</sequence>
<keyword evidence="1" id="KW-0614">Plasmid</keyword>
<dbReference type="RefSeq" id="WP_353646151.1">
    <property type="nucleotide sequence ID" value="NZ_CP159254.1"/>
</dbReference>